<evidence type="ECO:0000313" key="3">
    <source>
        <dbReference type="Proteomes" id="UP000799423"/>
    </source>
</evidence>
<keyword evidence="3" id="KW-1185">Reference proteome</keyword>
<organism evidence="2 3">
    <name type="scientific">Plenodomus tracheiphilus IPT5</name>
    <dbReference type="NCBI Taxonomy" id="1408161"/>
    <lineage>
        <taxon>Eukaryota</taxon>
        <taxon>Fungi</taxon>
        <taxon>Dikarya</taxon>
        <taxon>Ascomycota</taxon>
        <taxon>Pezizomycotina</taxon>
        <taxon>Dothideomycetes</taxon>
        <taxon>Pleosporomycetidae</taxon>
        <taxon>Pleosporales</taxon>
        <taxon>Pleosporineae</taxon>
        <taxon>Leptosphaeriaceae</taxon>
        <taxon>Plenodomus</taxon>
    </lineage>
</organism>
<name>A0A6A7BIF0_9PLEO</name>
<feature type="compositionally biased region" description="Polar residues" evidence="1">
    <location>
        <begin position="153"/>
        <end position="163"/>
    </location>
</feature>
<sequence length="289" mass="31663">MTVNNIQPDSPDAAPRNKSASSSVYSEHGLMLEPDKDNNRVFQRSSALERQKEPAARESTEASEQVSDISLCGDAVSAIVLDTGILAAKPEAPESQSTPAPRFEGHEQAQESRRQKAAEAEPGELSALYNMPVPSPPITTYKIGYTEPKISGAQRTTLSRRPSNSPPDRMDILPSSKWPHNHATLERLPGVVNNCAKLITLSRASRNLSVTTCRPDMMTGEDSNEEARISQGQVKSTQASNGAAFRDDAQMRGYLSGKYVTSIEDLEQPVDAPRKRTLLTRLFCKSRRL</sequence>
<accession>A0A6A7BIF0</accession>
<feature type="compositionally biased region" description="Basic and acidic residues" evidence="1">
    <location>
        <begin position="47"/>
        <end position="60"/>
    </location>
</feature>
<feature type="region of interest" description="Disordered" evidence="1">
    <location>
        <begin position="89"/>
        <end position="122"/>
    </location>
</feature>
<protein>
    <submittedName>
        <fullName evidence="2">Uncharacterized protein</fullName>
    </submittedName>
</protein>
<feature type="region of interest" description="Disordered" evidence="1">
    <location>
        <begin position="1"/>
        <end position="67"/>
    </location>
</feature>
<dbReference type="Proteomes" id="UP000799423">
    <property type="component" value="Unassembled WGS sequence"/>
</dbReference>
<evidence type="ECO:0000256" key="1">
    <source>
        <dbReference type="SAM" id="MobiDB-lite"/>
    </source>
</evidence>
<dbReference type="AlphaFoldDB" id="A0A6A7BIF0"/>
<proteinExistence type="predicted"/>
<feature type="compositionally biased region" description="Basic and acidic residues" evidence="1">
    <location>
        <begin position="103"/>
        <end position="119"/>
    </location>
</feature>
<gene>
    <name evidence="2" type="ORF">T440DRAFT_539392</name>
</gene>
<feature type="region of interest" description="Disordered" evidence="1">
    <location>
        <begin position="213"/>
        <end position="244"/>
    </location>
</feature>
<dbReference type="EMBL" id="MU006291">
    <property type="protein sequence ID" value="KAF2855220.1"/>
    <property type="molecule type" value="Genomic_DNA"/>
</dbReference>
<feature type="region of interest" description="Disordered" evidence="1">
    <location>
        <begin position="148"/>
        <end position="168"/>
    </location>
</feature>
<reference evidence="2" key="1">
    <citation type="submission" date="2020-01" db="EMBL/GenBank/DDBJ databases">
        <authorList>
            <consortium name="DOE Joint Genome Institute"/>
            <person name="Haridas S."/>
            <person name="Albert R."/>
            <person name="Binder M."/>
            <person name="Bloem J."/>
            <person name="Labutti K."/>
            <person name="Salamov A."/>
            <person name="Andreopoulos B."/>
            <person name="Baker S.E."/>
            <person name="Barry K."/>
            <person name="Bills G."/>
            <person name="Bluhm B.H."/>
            <person name="Cannon C."/>
            <person name="Castanera R."/>
            <person name="Culley D.E."/>
            <person name="Daum C."/>
            <person name="Ezra D."/>
            <person name="Gonzalez J.B."/>
            <person name="Henrissat B."/>
            <person name="Kuo A."/>
            <person name="Liang C."/>
            <person name="Lipzen A."/>
            <person name="Lutzoni F."/>
            <person name="Magnuson J."/>
            <person name="Mondo S."/>
            <person name="Nolan M."/>
            <person name="Ohm R."/>
            <person name="Pangilinan J."/>
            <person name="Park H.-J."/>
            <person name="Ramirez L."/>
            <person name="Alfaro M."/>
            <person name="Sun H."/>
            <person name="Tritt A."/>
            <person name="Yoshinaga Y."/>
            <person name="Zwiers L.-H."/>
            <person name="Turgeon B.G."/>
            <person name="Goodwin S.B."/>
            <person name="Spatafora J.W."/>
            <person name="Crous P.W."/>
            <person name="Grigoriev I.V."/>
        </authorList>
    </citation>
    <scope>NUCLEOTIDE SEQUENCE</scope>
    <source>
        <strain evidence="2">IPT5</strain>
    </source>
</reference>
<feature type="compositionally biased region" description="Polar residues" evidence="1">
    <location>
        <begin position="230"/>
        <end position="241"/>
    </location>
</feature>
<evidence type="ECO:0000313" key="2">
    <source>
        <dbReference type="EMBL" id="KAF2855220.1"/>
    </source>
</evidence>